<dbReference type="Proteomes" id="UP000244336">
    <property type="component" value="Chromosome 6"/>
</dbReference>
<protein>
    <recommendedName>
        <fullName evidence="5">Auxin-responsive protein</fullName>
    </recommendedName>
</protein>
<proteinExistence type="inferred from homology"/>
<name>A0A2T7DA02_9POAL</name>
<dbReference type="STRING" id="1504633.A0A2T7DA02"/>
<dbReference type="GO" id="GO:0009733">
    <property type="term" value="P:response to auxin"/>
    <property type="evidence" value="ECO:0007669"/>
    <property type="project" value="InterPro"/>
</dbReference>
<dbReference type="Gramene" id="PUZ52405">
    <property type="protein sequence ID" value="PUZ52405"/>
    <property type="gene ID" value="GQ55_6G267200"/>
</dbReference>
<dbReference type="OrthoDB" id="660486at2759"/>
<keyword evidence="2" id="KW-0732">Signal</keyword>
<sequence>MLETSTRSLLLLLSHELLCVPSPAQASCVSMKEIRAMRALLERCLSSKKAGQAREPPPEGCLAVYVGAARERFVVRAECVNHRLFRALLEEAEEARGPYCYAPDGPLELPCDAAAFARAVEAIEREMAEERTDVWCGGARAGHAAAHRPPAVIGAGGRQVTVG</sequence>
<evidence type="ECO:0000256" key="2">
    <source>
        <dbReference type="SAM" id="SignalP"/>
    </source>
</evidence>
<evidence type="ECO:0000313" key="3">
    <source>
        <dbReference type="EMBL" id="PUZ52405.1"/>
    </source>
</evidence>
<reference evidence="3 4" key="1">
    <citation type="submission" date="2018-04" db="EMBL/GenBank/DDBJ databases">
        <title>WGS assembly of Panicum hallii var. hallii HAL2.</title>
        <authorList>
            <person name="Lovell J."/>
            <person name="Jenkins J."/>
            <person name="Lowry D."/>
            <person name="Mamidi S."/>
            <person name="Sreedasyam A."/>
            <person name="Weng X."/>
            <person name="Barry K."/>
            <person name="Bonette J."/>
            <person name="Campitelli B."/>
            <person name="Daum C."/>
            <person name="Gordon S."/>
            <person name="Gould B."/>
            <person name="Lipzen A."/>
            <person name="MacQueen A."/>
            <person name="Palacio-Mejia J."/>
            <person name="Plott C."/>
            <person name="Shakirov E."/>
            <person name="Shu S."/>
            <person name="Yoshinaga Y."/>
            <person name="Zane M."/>
            <person name="Rokhsar D."/>
            <person name="Grimwood J."/>
            <person name="Schmutz J."/>
            <person name="Juenger T."/>
        </authorList>
    </citation>
    <scope>NUCLEOTIDE SEQUENCE [LARGE SCALE GENOMIC DNA]</scope>
    <source>
        <strain evidence="4">cv. HAL2</strain>
    </source>
</reference>
<dbReference type="InterPro" id="IPR003676">
    <property type="entry name" value="SAUR_fam"/>
</dbReference>
<evidence type="ECO:0000256" key="1">
    <source>
        <dbReference type="ARBA" id="ARBA00006974"/>
    </source>
</evidence>
<dbReference type="PANTHER" id="PTHR31374">
    <property type="entry name" value="AUXIN-INDUCED PROTEIN-LIKE-RELATED"/>
    <property type="match status" value="1"/>
</dbReference>
<evidence type="ECO:0008006" key="5">
    <source>
        <dbReference type="Google" id="ProtNLM"/>
    </source>
</evidence>
<organism evidence="3 4">
    <name type="scientific">Panicum hallii var. hallii</name>
    <dbReference type="NCBI Taxonomy" id="1504633"/>
    <lineage>
        <taxon>Eukaryota</taxon>
        <taxon>Viridiplantae</taxon>
        <taxon>Streptophyta</taxon>
        <taxon>Embryophyta</taxon>
        <taxon>Tracheophyta</taxon>
        <taxon>Spermatophyta</taxon>
        <taxon>Magnoliopsida</taxon>
        <taxon>Liliopsida</taxon>
        <taxon>Poales</taxon>
        <taxon>Poaceae</taxon>
        <taxon>PACMAD clade</taxon>
        <taxon>Panicoideae</taxon>
        <taxon>Panicodae</taxon>
        <taxon>Paniceae</taxon>
        <taxon>Panicinae</taxon>
        <taxon>Panicum</taxon>
        <taxon>Panicum sect. Panicum</taxon>
    </lineage>
</organism>
<gene>
    <name evidence="3" type="ORF">GQ55_6G267200</name>
</gene>
<feature type="chain" id="PRO_5015711182" description="Auxin-responsive protein" evidence="2">
    <location>
        <begin position="27"/>
        <end position="163"/>
    </location>
</feature>
<dbReference type="EMBL" id="CM009754">
    <property type="protein sequence ID" value="PUZ52405.1"/>
    <property type="molecule type" value="Genomic_DNA"/>
</dbReference>
<dbReference type="AlphaFoldDB" id="A0A2T7DA02"/>
<dbReference type="Pfam" id="PF02519">
    <property type="entry name" value="Auxin_inducible"/>
    <property type="match status" value="1"/>
</dbReference>
<feature type="signal peptide" evidence="2">
    <location>
        <begin position="1"/>
        <end position="26"/>
    </location>
</feature>
<accession>A0A2T7DA02</accession>
<dbReference type="PANTHER" id="PTHR31374:SF431">
    <property type="entry name" value="OS02G0305950 PROTEIN"/>
    <property type="match status" value="1"/>
</dbReference>
<comment type="similarity">
    <text evidence="1">Belongs to the ARG7 family.</text>
</comment>
<keyword evidence="4" id="KW-1185">Reference proteome</keyword>
<evidence type="ECO:0000313" key="4">
    <source>
        <dbReference type="Proteomes" id="UP000244336"/>
    </source>
</evidence>